<accession>A0A0E0JFY4</accession>
<feature type="region of interest" description="Disordered" evidence="1">
    <location>
        <begin position="150"/>
        <end position="181"/>
    </location>
</feature>
<dbReference type="HOGENOM" id="CLU_967675_0_0_1"/>
<reference evidence="2" key="2">
    <citation type="submission" date="2018-05" db="EMBL/GenBank/DDBJ databases">
        <title>OpunRS2 (Oryza punctata Reference Sequence Version 2).</title>
        <authorList>
            <person name="Zhang J."/>
            <person name="Kudrna D."/>
            <person name="Lee S."/>
            <person name="Talag J."/>
            <person name="Welchert J."/>
            <person name="Wing R.A."/>
        </authorList>
    </citation>
    <scope>NUCLEOTIDE SEQUENCE [LARGE SCALE GENOMIC DNA]</scope>
</reference>
<reference evidence="2" key="1">
    <citation type="submission" date="2015-04" db="UniProtKB">
        <authorList>
            <consortium name="EnsemblPlants"/>
        </authorList>
    </citation>
    <scope>IDENTIFICATION</scope>
</reference>
<feature type="compositionally biased region" description="Basic and acidic residues" evidence="1">
    <location>
        <begin position="201"/>
        <end position="216"/>
    </location>
</feature>
<sequence>MVAGKGGRGCARTVTVAGTRKEQTRRPGSARETRNPGITTVLNASPQACSLLLANESQGFSSHFLAMAASRSAAGGGGGGDSPSIMFKNTKMRENFLATHKVTITLMVAKWTETLMMPSTDMIAAAHTSSAAAAIAPGCQFPSASCAAGRAMSKSNQETPARAEDARRRKQTAPWGRGWDTYRELGGHAERADGAAALGEGDARAGEGQRARRSEPSKATPASSSHFRAPVAIHAGGGAGLPPMRARDWFLAGERGGRRVDGFDWLRKTTPSVWHIPYLMSKDEKIHS</sequence>
<feature type="region of interest" description="Disordered" evidence="1">
    <location>
        <begin position="196"/>
        <end position="228"/>
    </location>
</feature>
<dbReference type="EnsemblPlants" id="OPUNC01G08040.1">
    <property type="protein sequence ID" value="OPUNC01G08040.1"/>
    <property type="gene ID" value="OPUNC01G08040"/>
</dbReference>
<evidence type="ECO:0000313" key="2">
    <source>
        <dbReference type="EnsemblPlants" id="OPUNC01G08040.1"/>
    </source>
</evidence>
<protein>
    <submittedName>
        <fullName evidence="2">Uncharacterized protein</fullName>
    </submittedName>
</protein>
<evidence type="ECO:0000256" key="1">
    <source>
        <dbReference type="SAM" id="MobiDB-lite"/>
    </source>
</evidence>
<name>A0A0E0JFY4_ORYPU</name>
<feature type="region of interest" description="Disordered" evidence="1">
    <location>
        <begin position="1"/>
        <end position="37"/>
    </location>
</feature>
<dbReference type="Gramene" id="OPUNC01G08040.1">
    <property type="protein sequence ID" value="OPUNC01G08040.1"/>
    <property type="gene ID" value="OPUNC01G08040"/>
</dbReference>
<feature type="compositionally biased region" description="Basic and acidic residues" evidence="1">
    <location>
        <begin position="19"/>
        <end position="34"/>
    </location>
</feature>
<dbReference type="AlphaFoldDB" id="A0A0E0JFY4"/>
<evidence type="ECO:0000313" key="3">
    <source>
        <dbReference type="Proteomes" id="UP000026962"/>
    </source>
</evidence>
<dbReference type="Proteomes" id="UP000026962">
    <property type="component" value="Chromosome 1"/>
</dbReference>
<keyword evidence="3" id="KW-1185">Reference proteome</keyword>
<organism evidence="2">
    <name type="scientific">Oryza punctata</name>
    <name type="common">Red rice</name>
    <dbReference type="NCBI Taxonomy" id="4537"/>
    <lineage>
        <taxon>Eukaryota</taxon>
        <taxon>Viridiplantae</taxon>
        <taxon>Streptophyta</taxon>
        <taxon>Embryophyta</taxon>
        <taxon>Tracheophyta</taxon>
        <taxon>Spermatophyta</taxon>
        <taxon>Magnoliopsida</taxon>
        <taxon>Liliopsida</taxon>
        <taxon>Poales</taxon>
        <taxon>Poaceae</taxon>
        <taxon>BOP clade</taxon>
        <taxon>Oryzoideae</taxon>
        <taxon>Oryzeae</taxon>
        <taxon>Oryzinae</taxon>
        <taxon>Oryza</taxon>
    </lineage>
</organism>
<proteinExistence type="predicted"/>